<evidence type="ECO:0000313" key="1">
    <source>
        <dbReference type="EMBL" id="ABG60949.1"/>
    </source>
</evidence>
<protein>
    <recommendedName>
        <fullName evidence="3">DUF721 domain-containing protein</fullName>
    </recommendedName>
</protein>
<dbReference type="Proteomes" id="UP000001822">
    <property type="component" value="Chromosome"/>
</dbReference>
<dbReference type="InterPro" id="IPR007922">
    <property type="entry name" value="DciA-like"/>
</dbReference>
<organism evidence="1 2">
    <name type="scientific">Cytophaga hutchinsonii (strain ATCC 33406 / DSM 1761 / CIP 103989 / NBRC 15051 / NCIMB 9469 / D465)</name>
    <dbReference type="NCBI Taxonomy" id="269798"/>
    <lineage>
        <taxon>Bacteria</taxon>
        <taxon>Pseudomonadati</taxon>
        <taxon>Bacteroidota</taxon>
        <taxon>Cytophagia</taxon>
        <taxon>Cytophagales</taxon>
        <taxon>Cytophagaceae</taxon>
        <taxon>Cytophaga</taxon>
    </lineage>
</organism>
<dbReference type="RefSeq" id="WP_011587054.1">
    <property type="nucleotide sequence ID" value="NC_008255.1"/>
</dbReference>
<accession>A0A6N4SWS3</accession>
<name>A0A6N4SWS3_CYTH3</name>
<sequence length="105" mass="12432">MYNKPERDFKRKKDSLSIGDAIENWMDQLRVRGKYKETYIIQNWEKIMGTPIAKRTTNLYIRNKKLYIHLSSAPLKHELNQSKHKVVELLNKASGDKVLEDVIFL</sequence>
<evidence type="ECO:0000313" key="2">
    <source>
        <dbReference type="Proteomes" id="UP000001822"/>
    </source>
</evidence>
<keyword evidence="2" id="KW-1185">Reference proteome</keyword>
<dbReference type="Pfam" id="PF05258">
    <property type="entry name" value="DciA"/>
    <property type="match status" value="1"/>
</dbReference>
<dbReference type="PANTHER" id="PTHR36456:SF1">
    <property type="entry name" value="UPF0232 PROTEIN SCO3875"/>
    <property type="match status" value="1"/>
</dbReference>
<evidence type="ECO:0008006" key="3">
    <source>
        <dbReference type="Google" id="ProtNLM"/>
    </source>
</evidence>
<dbReference type="AlphaFoldDB" id="A0A6N4SWS3"/>
<dbReference type="EMBL" id="CP000383">
    <property type="protein sequence ID" value="ABG60949.1"/>
    <property type="molecule type" value="Genomic_DNA"/>
</dbReference>
<proteinExistence type="predicted"/>
<dbReference type="PANTHER" id="PTHR36456">
    <property type="entry name" value="UPF0232 PROTEIN SCO3875"/>
    <property type="match status" value="1"/>
</dbReference>
<dbReference type="KEGG" id="chu:CHU_3716"/>
<reference evidence="1 2" key="1">
    <citation type="journal article" date="2007" name="Appl. Environ. Microbiol.">
        <title>Genome sequence of the cellulolytic gliding bacterium Cytophaga hutchinsonii.</title>
        <authorList>
            <person name="Xie G."/>
            <person name="Bruce D.C."/>
            <person name="Challacombe J.F."/>
            <person name="Chertkov O."/>
            <person name="Detter J.C."/>
            <person name="Gilna P."/>
            <person name="Han C.S."/>
            <person name="Lucas S."/>
            <person name="Misra M."/>
            <person name="Myers G.L."/>
            <person name="Richardson P."/>
            <person name="Tapia R."/>
            <person name="Thayer N."/>
            <person name="Thompson L.S."/>
            <person name="Brettin T.S."/>
            <person name="Henrissat B."/>
            <person name="Wilson D.B."/>
            <person name="McBride M.J."/>
        </authorList>
    </citation>
    <scope>NUCLEOTIDE SEQUENCE [LARGE SCALE GENOMIC DNA]</scope>
    <source>
        <strain evidence="2">ATCC 33406 / DSM 1761 / CIP 103989 / NBRC 15051 / NCIMB 9469 / D465</strain>
    </source>
</reference>
<gene>
    <name evidence="1" type="ordered locus">CHU_3716</name>
</gene>
<dbReference type="OrthoDB" id="9796545at2"/>